<dbReference type="Proteomes" id="UP000064912">
    <property type="component" value="Chromosome"/>
</dbReference>
<accession>A0A0D6AY26</accession>
<evidence type="ECO:0000313" key="2">
    <source>
        <dbReference type="EMBL" id="BAQ67339.1"/>
    </source>
</evidence>
<organism evidence="2 3">
    <name type="scientific">Rhodovulum sulfidophilum</name>
    <name type="common">Rhodobacter sulfidophilus</name>
    <dbReference type="NCBI Taxonomy" id="35806"/>
    <lineage>
        <taxon>Bacteria</taxon>
        <taxon>Pseudomonadati</taxon>
        <taxon>Pseudomonadota</taxon>
        <taxon>Alphaproteobacteria</taxon>
        <taxon>Rhodobacterales</taxon>
        <taxon>Paracoccaceae</taxon>
        <taxon>Rhodovulum</taxon>
    </lineage>
</organism>
<dbReference type="KEGG" id="rsu:NHU_00168"/>
<feature type="compositionally biased region" description="Basic and acidic residues" evidence="1">
    <location>
        <begin position="79"/>
        <end position="93"/>
    </location>
</feature>
<feature type="region of interest" description="Disordered" evidence="1">
    <location>
        <begin position="1"/>
        <end position="100"/>
    </location>
</feature>
<sequence length="135" mass="14607">MGNRHLADAAPAQQDRRPPGKGRAIRPVMRLPPPARRPARLHRPPGIVPGQGMGRQSSLGRHHSAAYPAVVPKNRNNPHPRDSDPFRTGRDPDTLTAGFLSHRPCLPQFTACSVDASRNIVEGPAADPEGDTPRC</sequence>
<protein>
    <submittedName>
        <fullName evidence="2">Uncharacterized protein</fullName>
    </submittedName>
</protein>
<reference evidence="2 3" key="1">
    <citation type="submission" date="2015-02" db="EMBL/GenBank/DDBJ databases">
        <title>Genome sequene of Rhodovulum sulfidophilum DSM 2351.</title>
        <authorList>
            <person name="Nagao N."/>
        </authorList>
    </citation>
    <scope>NUCLEOTIDE SEQUENCE [LARGE SCALE GENOMIC DNA]</scope>
    <source>
        <strain evidence="2 3">DSM 2351</strain>
    </source>
</reference>
<name>A0A0D6AY26_RHOSU</name>
<dbReference type="AlphaFoldDB" id="A0A0D6AY26"/>
<gene>
    <name evidence="2" type="ORF">NHU_00168</name>
</gene>
<dbReference type="PATRIC" id="fig|35806.4.peg.168"/>
<evidence type="ECO:0000256" key="1">
    <source>
        <dbReference type="SAM" id="MobiDB-lite"/>
    </source>
</evidence>
<evidence type="ECO:0000313" key="3">
    <source>
        <dbReference type="Proteomes" id="UP000064912"/>
    </source>
</evidence>
<dbReference type="EMBL" id="AP014800">
    <property type="protein sequence ID" value="BAQ67339.1"/>
    <property type="molecule type" value="Genomic_DNA"/>
</dbReference>
<proteinExistence type="predicted"/>